<evidence type="ECO:0000313" key="2">
    <source>
        <dbReference type="Proteomes" id="UP000069940"/>
    </source>
</evidence>
<protein>
    <recommendedName>
        <fullName evidence="3">Reverse transcriptase domain-containing protein</fullName>
    </recommendedName>
</protein>
<dbReference type="PANTHER" id="PTHR47331">
    <property type="entry name" value="PHD-TYPE DOMAIN-CONTAINING PROTEIN"/>
    <property type="match status" value="1"/>
</dbReference>
<dbReference type="GeneID" id="134290538"/>
<proteinExistence type="predicted"/>
<dbReference type="Proteomes" id="UP000069940">
    <property type="component" value="Unassembled WGS sequence"/>
</dbReference>
<keyword evidence="2" id="KW-1185">Reference proteome</keyword>
<sequence>MEEYFQLGHMRKVKSATVSSNHCYLPHHPVVKETSTTTKVRVVFNASSKTSTRVTLNDALLVGPIIRDDLRSIIMRSRTKQVMLVADVEKMFRQIWVDEEDRTLQSILWRSSPEEESSTFELNTVTYGTKPAPFLATRLLK</sequence>
<dbReference type="InterPro" id="IPR043502">
    <property type="entry name" value="DNA/RNA_pol_sf"/>
</dbReference>
<dbReference type="SUPFAM" id="SSF56672">
    <property type="entry name" value="DNA/RNA polymerases"/>
    <property type="match status" value="1"/>
</dbReference>
<dbReference type="PANTHER" id="PTHR47331:SF1">
    <property type="entry name" value="GAG-LIKE PROTEIN"/>
    <property type="match status" value="1"/>
</dbReference>
<reference evidence="2" key="1">
    <citation type="journal article" date="2015" name="Proc. Natl. Acad. Sci. U.S.A.">
        <title>Genome sequence of the Asian Tiger mosquito, Aedes albopictus, reveals insights into its biology, genetics, and evolution.</title>
        <authorList>
            <person name="Chen X.G."/>
            <person name="Jiang X."/>
            <person name="Gu J."/>
            <person name="Xu M."/>
            <person name="Wu Y."/>
            <person name="Deng Y."/>
            <person name="Zhang C."/>
            <person name="Bonizzoni M."/>
            <person name="Dermauw W."/>
            <person name="Vontas J."/>
            <person name="Armbruster P."/>
            <person name="Huang X."/>
            <person name="Yang Y."/>
            <person name="Zhang H."/>
            <person name="He W."/>
            <person name="Peng H."/>
            <person name="Liu Y."/>
            <person name="Wu K."/>
            <person name="Chen J."/>
            <person name="Lirakis M."/>
            <person name="Topalis P."/>
            <person name="Van Leeuwen T."/>
            <person name="Hall A.B."/>
            <person name="Jiang X."/>
            <person name="Thorpe C."/>
            <person name="Mueller R.L."/>
            <person name="Sun C."/>
            <person name="Waterhouse R.M."/>
            <person name="Yan G."/>
            <person name="Tu Z.J."/>
            <person name="Fang X."/>
            <person name="James A.A."/>
        </authorList>
    </citation>
    <scope>NUCLEOTIDE SEQUENCE [LARGE SCALE GENOMIC DNA]</scope>
    <source>
        <strain evidence="2">Foshan</strain>
    </source>
</reference>
<evidence type="ECO:0000313" key="1">
    <source>
        <dbReference type="EnsemblMetazoa" id="AALFPA23_012705.P18311"/>
    </source>
</evidence>
<dbReference type="RefSeq" id="XP_062713683.1">
    <property type="nucleotide sequence ID" value="XM_062857699.1"/>
</dbReference>
<organism evidence="1 2">
    <name type="scientific">Aedes albopictus</name>
    <name type="common">Asian tiger mosquito</name>
    <name type="synonym">Stegomyia albopicta</name>
    <dbReference type="NCBI Taxonomy" id="7160"/>
    <lineage>
        <taxon>Eukaryota</taxon>
        <taxon>Metazoa</taxon>
        <taxon>Ecdysozoa</taxon>
        <taxon>Arthropoda</taxon>
        <taxon>Hexapoda</taxon>
        <taxon>Insecta</taxon>
        <taxon>Pterygota</taxon>
        <taxon>Neoptera</taxon>
        <taxon>Endopterygota</taxon>
        <taxon>Diptera</taxon>
        <taxon>Nematocera</taxon>
        <taxon>Culicoidea</taxon>
        <taxon>Culicidae</taxon>
        <taxon>Culicinae</taxon>
        <taxon>Aedini</taxon>
        <taxon>Aedes</taxon>
        <taxon>Stegomyia</taxon>
    </lineage>
</organism>
<dbReference type="EnsemblMetazoa" id="AALFPA23_012705.R18311">
    <property type="protein sequence ID" value="AALFPA23_012705.P18311"/>
    <property type="gene ID" value="AALFPA23_012705"/>
</dbReference>
<name>A0ABM1YWE7_AEDAL</name>
<evidence type="ECO:0008006" key="3">
    <source>
        <dbReference type="Google" id="ProtNLM"/>
    </source>
</evidence>
<accession>A0ABM1YWE7</accession>
<reference evidence="1" key="2">
    <citation type="submission" date="2025-05" db="UniProtKB">
        <authorList>
            <consortium name="EnsemblMetazoa"/>
        </authorList>
    </citation>
    <scope>IDENTIFICATION</scope>
    <source>
        <strain evidence="1">Foshan</strain>
    </source>
</reference>